<name>A0ABT3GAR8_9BACT</name>
<keyword evidence="8" id="KW-1185">Reference proteome</keyword>
<dbReference type="SUPFAM" id="SSF53649">
    <property type="entry name" value="Alkaline phosphatase-like"/>
    <property type="match status" value="1"/>
</dbReference>
<dbReference type="EMBL" id="JAPDDR010000021">
    <property type="protein sequence ID" value="MCW1916927.1"/>
    <property type="molecule type" value="Genomic_DNA"/>
</dbReference>
<dbReference type="PROSITE" id="PS00523">
    <property type="entry name" value="SULFATASE_1"/>
    <property type="match status" value="1"/>
</dbReference>
<dbReference type="CDD" id="cd16143">
    <property type="entry name" value="ARS_like"/>
    <property type="match status" value="1"/>
</dbReference>
<feature type="signal peptide" evidence="5">
    <location>
        <begin position="1"/>
        <end position="20"/>
    </location>
</feature>
<proteinExistence type="inferred from homology"/>
<dbReference type="PANTHER" id="PTHR42693:SF53">
    <property type="entry name" value="ENDO-4-O-SULFATASE"/>
    <property type="match status" value="1"/>
</dbReference>
<evidence type="ECO:0000256" key="2">
    <source>
        <dbReference type="ARBA" id="ARBA00022723"/>
    </source>
</evidence>
<keyword evidence="5" id="KW-0732">Signal</keyword>
<dbReference type="Pfam" id="PF00884">
    <property type="entry name" value="Sulfatase"/>
    <property type="match status" value="1"/>
</dbReference>
<protein>
    <submittedName>
        <fullName evidence="7">Arylsulfatase</fullName>
    </submittedName>
</protein>
<keyword evidence="2" id="KW-0479">Metal-binding</keyword>
<dbReference type="RefSeq" id="WP_264516547.1">
    <property type="nucleotide sequence ID" value="NZ_JAPDDR010000021.1"/>
</dbReference>
<evidence type="ECO:0000259" key="6">
    <source>
        <dbReference type="Pfam" id="PF00884"/>
    </source>
</evidence>
<dbReference type="PANTHER" id="PTHR42693">
    <property type="entry name" value="ARYLSULFATASE FAMILY MEMBER"/>
    <property type="match status" value="1"/>
</dbReference>
<reference evidence="7" key="1">
    <citation type="submission" date="2022-10" db="EMBL/GenBank/DDBJ databases">
        <title>Luteolibacter sp. GHJ8, whole genome shotgun sequencing project.</title>
        <authorList>
            <person name="Zhao G."/>
            <person name="Shen L."/>
        </authorList>
    </citation>
    <scope>NUCLEOTIDE SEQUENCE</scope>
    <source>
        <strain evidence="7">GHJ8</strain>
    </source>
</reference>
<keyword evidence="4" id="KW-0106">Calcium</keyword>
<accession>A0ABT3GAR8</accession>
<organism evidence="7 8">
    <name type="scientific">Luteolibacter rhizosphaerae</name>
    <dbReference type="NCBI Taxonomy" id="2989719"/>
    <lineage>
        <taxon>Bacteria</taxon>
        <taxon>Pseudomonadati</taxon>
        <taxon>Verrucomicrobiota</taxon>
        <taxon>Verrucomicrobiia</taxon>
        <taxon>Verrucomicrobiales</taxon>
        <taxon>Verrucomicrobiaceae</taxon>
        <taxon>Luteolibacter</taxon>
    </lineage>
</organism>
<evidence type="ECO:0000256" key="1">
    <source>
        <dbReference type="ARBA" id="ARBA00008779"/>
    </source>
</evidence>
<evidence type="ECO:0000256" key="4">
    <source>
        <dbReference type="ARBA" id="ARBA00022837"/>
    </source>
</evidence>
<dbReference type="Proteomes" id="UP001165653">
    <property type="component" value="Unassembled WGS sequence"/>
</dbReference>
<feature type="domain" description="Sulfatase N-terminal" evidence="6">
    <location>
        <begin position="24"/>
        <end position="372"/>
    </location>
</feature>
<dbReference type="InterPro" id="IPR000917">
    <property type="entry name" value="Sulfatase_N"/>
</dbReference>
<gene>
    <name evidence="7" type="ORF">OJ996_25285</name>
</gene>
<sequence>MAFRSRVLGLLLLLSASAFSASPPNIVFILADDMGYGDPQHAGGKAPTPNLDRMAAEGMRFTDAHSSSSVCTPTRYGILTGRYNWRSSLKSGVLQGNSQPLIPPSRRTVASFLRDSGYRTAVVGKWHLGLAWKRLPEARKAESGPTEGPGWALDYGSKLEGGPLALGFDESFIIPASLDMGPYLYLRNDKPIAFPTVTKTYLRPGAATADFDAVKCLPDFARESRDFIRRSATAKDKPFFLYLPLTSPHTPIVPGPHWQGKSGIGEYGDFLMETDWVVGEVMTELEAAGIAKDTLLIFTSDNGFAPWAKIEPLLAKDHKPLGDLRGTKADIFEGGHRVPFLVRWPGIVKPGSTSPATICLNDLFATAADVAGKLTAIPADAAEDSFSLLPLLKGEGTYTRSFTIHHSSQGAFAVRQGDWKLCLCPDSGGWSDPKPGTAEAAAAYPVQLYNLKEDPAESKNLAEAEAERVKELAAALAKAIKDGRTTAGPKRDNDGKAIEFPERVTALLPILGN</sequence>
<evidence type="ECO:0000313" key="8">
    <source>
        <dbReference type="Proteomes" id="UP001165653"/>
    </source>
</evidence>
<evidence type="ECO:0000256" key="3">
    <source>
        <dbReference type="ARBA" id="ARBA00022801"/>
    </source>
</evidence>
<keyword evidence="3" id="KW-0378">Hydrolase</keyword>
<dbReference type="PROSITE" id="PS00149">
    <property type="entry name" value="SULFATASE_2"/>
    <property type="match status" value="1"/>
</dbReference>
<evidence type="ECO:0000256" key="5">
    <source>
        <dbReference type="SAM" id="SignalP"/>
    </source>
</evidence>
<comment type="similarity">
    <text evidence="1">Belongs to the sulfatase family.</text>
</comment>
<dbReference type="InterPro" id="IPR017850">
    <property type="entry name" value="Alkaline_phosphatase_core_sf"/>
</dbReference>
<dbReference type="InterPro" id="IPR024607">
    <property type="entry name" value="Sulfatase_CS"/>
</dbReference>
<dbReference type="InterPro" id="IPR050738">
    <property type="entry name" value="Sulfatase"/>
</dbReference>
<feature type="chain" id="PRO_5046821535" evidence="5">
    <location>
        <begin position="21"/>
        <end position="513"/>
    </location>
</feature>
<evidence type="ECO:0000313" key="7">
    <source>
        <dbReference type="EMBL" id="MCW1916927.1"/>
    </source>
</evidence>
<dbReference type="Gene3D" id="3.30.1120.10">
    <property type="match status" value="1"/>
</dbReference>
<comment type="caution">
    <text evidence="7">The sequence shown here is derived from an EMBL/GenBank/DDBJ whole genome shotgun (WGS) entry which is preliminary data.</text>
</comment>
<dbReference type="Gene3D" id="3.40.720.10">
    <property type="entry name" value="Alkaline Phosphatase, subunit A"/>
    <property type="match status" value="1"/>
</dbReference>